<keyword evidence="1" id="KW-0472">Membrane</keyword>
<dbReference type="PANTHER" id="PTHR11040:SF209">
    <property type="entry name" value="ZIP ZINC TRANSPORTER"/>
    <property type="match status" value="1"/>
</dbReference>
<dbReference type="RefSeq" id="XP_015655302.1">
    <property type="nucleotide sequence ID" value="XM_015806380.1"/>
</dbReference>
<feature type="transmembrane region" description="Helical" evidence="1">
    <location>
        <begin position="60"/>
        <end position="82"/>
    </location>
</feature>
<evidence type="ECO:0000313" key="2">
    <source>
        <dbReference type="EMBL" id="KPA76863.1"/>
    </source>
</evidence>
<keyword evidence="1" id="KW-0812">Transmembrane</keyword>
<keyword evidence="1" id="KW-1133">Transmembrane helix</keyword>
<feature type="transmembrane region" description="Helical" evidence="1">
    <location>
        <begin position="12"/>
        <end position="30"/>
    </location>
</feature>
<comment type="caution">
    <text evidence="2">The sequence shown here is derived from an EMBL/GenBank/DDBJ whole genome shotgun (WGS) entry which is preliminary data.</text>
</comment>
<dbReference type="GO" id="GO:0005385">
    <property type="term" value="F:zinc ion transmembrane transporter activity"/>
    <property type="evidence" value="ECO:0007669"/>
    <property type="project" value="TreeGrafter"/>
</dbReference>
<keyword evidence="3" id="KW-1185">Reference proteome</keyword>
<dbReference type="PANTHER" id="PTHR11040">
    <property type="entry name" value="ZINC/IRON TRANSPORTER"/>
    <property type="match status" value="1"/>
</dbReference>
<reference evidence="2 3" key="1">
    <citation type="submission" date="2015-07" db="EMBL/GenBank/DDBJ databases">
        <title>High-quality genome of monoxenous trypanosomatid Leptomonas pyrrhocoris.</title>
        <authorList>
            <person name="Flegontov P."/>
            <person name="Butenko A."/>
            <person name="Firsov S."/>
            <person name="Vlcek C."/>
            <person name="Logacheva M.D."/>
            <person name="Field M."/>
            <person name="Filatov D."/>
            <person name="Flegontova O."/>
            <person name="Gerasimov E."/>
            <person name="Jackson A.P."/>
            <person name="Kelly S."/>
            <person name="Opperdoes F."/>
            <person name="O'Reilly A."/>
            <person name="Votypka J."/>
            <person name="Yurchenko V."/>
            <person name="Lukes J."/>
        </authorList>
    </citation>
    <scope>NUCLEOTIDE SEQUENCE [LARGE SCALE GENOMIC DNA]</scope>
    <source>
        <strain evidence="2">H10</strain>
    </source>
</reference>
<dbReference type="VEuPathDB" id="TriTrypDB:LpyrH10_19_2090"/>
<feature type="transmembrane region" description="Helical" evidence="1">
    <location>
        <begin position="94"/>
        <end position="114"/>
    </location>
</feature>
<sequence length="347" mass="36449">MLLFVSKLLVAWWITLMSAIGVWLPVFYVGRNREEPLVEIGAFARCKKATLIASSATVKWYLSLANCVSAGMLLTMALLHFFPESFEAGALGALPAPTSLCFWLLAGILIPAVLERSMKGGSGHSHGVSSETGSSSSGGGTVSVATLLIVLMCFHGVTEGLLLGFEEKVSALLSAALPLSIHKLFDGLVIGVAVAKEMLNQSAEATPSPSLAEAEGRLTEKGPRSSMREWRRLYQSSVGVWLLLTPITMICVVLCTVVMQRRDGLAVVGNISTQPPVVLPLSSTSAPELAPFVSMLAAVQAMGSGSFIYIGLGILNREDLVGVSANAALLAGVVLTGGLFFISSSSH</sequence>
<feature type="transmembrane region" description="Helical" evidence="1">
    <location>
        <begin position="289"/>
        <end position="311"/>
    </location>
</feature>
<dbReference type="EMBL" id="LGTL01000019">
    <property type="protein sequence ID" value="KPA76863.1"/>
    <property type="molecule type" value="Genomic_DNA"/>
</dbReference>
<dbReference type="GeneID" id="26907943"/>
<dbReference type="GO" id="GO:0016020">
    <property type="term" value="C:membrane"/>
    <property type="evidence" value="ECO:0007669"/>
    <property type="project" value="TreeGrafter"/>
</dbReference>
<dbReference type="OMA" id="FCDGLVI"/>
<organism evidence="2 3">
    <name type="scientific">Leptomonas pyrrhocoris</name>
    <name type="common">Firebug parasite</name>
    <dbReference type="NCBI Taxonomy" id="157538"/>
    <lineage>
        <taxon>Eukaryota</taxon>
        <taxon>Discoba</taxon>
        <taxon>Euglenozoa</taxon>
        <taxon>Kinetoplastea</taxon>
        <taxon>Metakinetoplastina</taxon>
        <taxon>Trypanosomatida</taxon>
        <taxon>Trypanosomatidae</taxon>
        <taxon>Leishmaniinae</taxon>
        <taxon>Leptomonas</taxon>
    </lineage>
</organism>
<proteinExistence type="predicted"/>
<protein>
    <submittedName>
        <fullName evidence="2">Uncharacterized protein</fullName>
    </submittedName>
</protein>
<dbReference type="AlphaFoldDB" id="A0A0M9FVJ0"/>
<dbReference type="OrthoDB" id="448280at2759"/>
<name>A0A0M9FVJ0_LEPPY</name>
<feature type="transmembrane region" description="Helical" evidence="1">
    <location>
        <begin position="323"/>
        <end position="342"/>
    </location>
</feature>
<gene>
    <name evidence="2" type="ORF">ABB37_07658</name>
</gene>
<feature type="transmembrane region" description="Helical" evidence="1">
    <location>
        <begin position="238"/>
        <end position="259"/>
    </location>
</feature>
<evidence type="ECO:0000313" key="3">
    <source>
        <dbReference type="Proteomes" id="UP000037923"/>
    </source>
</evidence>
<evidence type="ECO:0000256" key="1">
    <source>
        <dbReference type="SAM" id="Phobius"/>
    </source>
</evidence>
<accession>A0A0M9FVJ0</accession>
<dbReference type="Proteomes" id="UP000037923">
    <property type="component" value="Unassembled WGS sequence"/>
</dbReference>